<proteinExistence type="inferred from homology"/>
<dbReference type="EMBL" id="FNBU01000021">
    <property type="protein sequence ID" value="SDF67909.1"/>
    <property type="molecule type" value="Genomic_DNA"/>
</dbReference>
<sequence>MSFELVNKVWVMKLDIVATVAISVLLLMFGSWVRRTFPFFVRFCIPAAVIGGFSFSILAWALKEANLLTFKLDTTLQMPFMIAFFTTVGLGGSLGLIKKGGKSLIIYLVSCWILAVMQNVVGAGTAMLTGIHPVLGVMAGAVSLEGGMGAASAFGPTAEQLGVQGAFVVAVASATYGLISGGLMGGPLAKWLIERYDLPIETSEENLEGLHQAVTAEQDDPVTSDKVLSMMALILVVMVLGALGSAKIKDATGFVLPGYVGAMFVAVLFRNINDIKPFVKMHDKTVDLIADVSLGIFLTMAMMSLKIWELYSLALPLIIILAVQTVFMFIFCIYFLFPLLGRNYDAAVMCAGMIGHGLGATPNAVANMSAVAERYGVVSRKAFLIVPLCGAVLIDIVGIPNIVWFINYFTK</sequence>
<dbReference type="NCBIfam" id="TIGR00210">
    <property type="entry name" value="gltS"/>
    <property type="match status" value="1"/>
</dbReference>
<feature type="transmembrane region" description="Helical" evidence="1">
    <location>
        <begin position="289"/>
        <end position="308"/>
    </location>
</feature>
<keyword evidence="1" id="KW-1133">Transmembrane helix</keyword>
<feature type="transmembrane region" description="Helical" evidence="1">
    <location>
        <begin position="315"/>
        <end position="340"/>
    </location>
</feature>
<gene>
    <name evidence="3" type="ORF">SAMN05660235_02380</name>
</gene>
<evidence type="ECO:0000313" key="4">
    <source>
        <dbReference type="Proteomes" id="UP000243333"/>
    </source>
</evidence>
<evidence type="ECO:0000313" key="3">
    <source>
        <dbReference type="EMBL" id="SDF67909.1"/>
    </source>
</evidence>
<feature type="transmembrane region" description="Helical" evidence="1">
    <location>
        <begin position="382"/>
        <end position="406"/>
    </location>
</feature>
<comment type="similarity">
    <text evidence="1">Belongs to the glutamate:Na(+) symporter (ESS) (TC 2.A.27) family.</text>
</comment>
<keyword evidence="4" id="KW-1185">Reference proteome</keyword>
<keyword evidence="1" id="KW-1003">Cell membrane</keyword>
<dbReference type="GO" id="GO:0005886">
    <property type="term" value="C:plasma membrane"/>
    <property type="evidence" value="ECO:0007669"/>
    <property type="project" value="UniProtKB-SubCell"/>
</dbReference>
<feature type="transmembrane region" description="Helical" evidence="1">
    <location>
        <begin position="166"/>
        <end position="189"/>
    </location>
</feature>
<dbReference type="GO" id="GO:0015501">
    <property type="term" value="F:glutamate:sodium symporter activity"/>
    <property type="evidence" value="ECO:0007669"/>
    <property type="project" value="UniProtKB-UniRule"/>
</dbReference>
<dbReference type="HAMAP" id="MF_02062">
    <property type="entry name" value="GltS"/>
    <property type="match status" value="1"/>
</dbReference>
<organism evidence="3 4">
    <name type="scientific">Sporolituus thermophilus DSM 23256</name>
    <dbReference type="NCBI Taxonomy" id="1123285"/>
    <lineage>
        <taxon>Bacteria</taxon>
        <taxon>Bacillati</taxon>
        <taxon>Bacillota</taxon>
        <taxon>Negativicutes</taxon>
        <taxon>Selenomonadales</taxon>
        <taxon>Sporomusaceae</taxon>
        <taxon>Sporolituus</taxon>
    </lineage>
</organism>
<accession>A0A1G7N3I6</accession>
<feature type="transmembrane region" description="Helical" evidence="1">
    <location>
        <begin position="80"/>
        <end position="97"/>
    </location>
</feature>
<comment type="subcellular location">
    <subcellularLocation>
        <location evidence="1">Cell membrane</location>
        <topology evidence="1">Multi-pass membrane protein</topology>
    </subcellularLocation>
</comment>
<dbReference type="Proteomes" id="UP000243333">
    <property type="component" value="Unassembled WGS sequence"/>
</dbReference>
<keyword evidence="1" id="KW-0915">Sodium</keyword>
<keyword evidence="1" id="KW-0739">Sodium transport</keyword>
<dbReference type="STRING" id="1123285.SAMN05660235_02380"/>
<dbReference type="RefSeq" id="WP_216093666.1">
    <property type="nucleotide sequence ID" value="NZ_FNBU01000021.1"/>
</dbReference>
<comment type="function">
    <text evidence="1">Catalyzes the sodium-dependent transport of glutamate.</text>
</comment>
<protein>
    <recommendedName>
        <fullName evidence="1 2">Sodium/glutamate symporter</fullName>
    </recommendedName>
</protein>
<name>A0A1G7N3I6_9FIRM</name>
<keyword evidence="1" id="KW-0812">Transmembrane</keyword>
<evidence type="ECO:0000256" key="2">
    <source>
        <dbReference type="NCBIfam" id="TIGR00210"/>
    </source>
</evidence>
<keyword evidence="1" id="KW-0472">Membrane</keyword>
<dbReference type="PANTHER" id="PTHR36178:SF1">
    <property type="entry name" value="SODIUM_GLUTAMATE SYMPORTER"/>
    <property type="match status" value="1"/>
</dbReference>
<keyword evidence="1" id="KW-0406">Ion transport</keyword>
<keyword evidence="1" id="KW-0769">Symport</keyword>
<dbReference type="InterPro" id="IPR004445">
    <property type="entry name" value="GltS"/>
</dbReference>
<feature type="transmembrane region" description="Helical" evidence="1">
    <location>
        <begin position="39"/>
        <end position="60"/>
    </location>
</feature>
<dbReference type="Pfam" id="PF03616">
    <property type="entry name" value="Glt_symporter"/>
    <property type="match status" value="1"/>
</dbReference>
<feature type="transmembrane region" description="Helical" evidence="1">
    <location>
        <begin position="12"/>
        <end position="32"/>
    </location>
</feature>
<keyword evidence="1" id="KW-0813">Transport</keyword>
<evidence type="ECO:0000256" key="1">
    <source>
        <dbReference type="HAMAP-Rule" id="MF_02062"/>
    </source>
</evidence>
<dbReference type="PANTHER" id="PTHR36178">
    <property type="entry name" value="SLR0625 PROTEIN"/>
    <property type="match status" value="1"/>
</dbReference>
<dbReference type="GO" id="GO:0015813">
    <property type="term" value="P:L-glutamate transmembrane transport"/>
    <property type="evidence" value="ECO:0007669"/>
    <property type="project" value="UniProtKB-UniRule"/>
</dbReference>
<feature type="transmembrane region" description="Helical" evidence="1">
    <location>
        <begin position="104"/>
        <end position="128"/>
    </location>
</feature>
<reference evidence="4" key="1">
    <citation type="submission" date="2016-10" db="EMBL/GenBank/DDBJ databases">
        <authorList>
            <person name="Varghese N."/>
            <person name="Submissions S."/>
        </authorList>
    </citation>
    <scope>NUCLEOTIDE SEQUENCE [LARGE SCALE GENOMIC DNA]</scope>
    <source>
        <strain evidence="4">DSM 23256</strain>
    </source>
</reference>
<feature type="transmembrane region" description="Helical" evidence="1">
    <location>
        <begin position="227"/>
        <end position="244"/>
    </location>
</feature>
<feature type="transmembrane region" description="Helical" evidence="1">
    <location>
        <begin position="134"/>
        <end position="154"/>
    </location>
</feature>
<keyword evidence="1" id="KW-0029">Amino-acid transport</keyword>
<feature type="transmembrane region" description="Helical" evidence="1">
    <location>
        <begin position="251"/>
        <end position="269"/>
    </location>
</feature>
<dbReference type="AlphaFoldDB" id="A0A1G7N3I6"/>